<keyword evidence="5 7" id="KW-0378">Hydrolase</keyword>
<name>A0AAT9LDR2_9FIRM</name>
<evidence type="ECO:0000256" key="3">
    <source>
        <dbReference type="ARBA" id="ARBA00009370"/>
    </source>
</evidence>
<comment type="similarity">
    <text evidence="3 7">Belongs to the peptidase S26 family.</text>
</comment>
<dbReference type="InterPro" id="IPR000223">
    <property type="entry name" value="Pept_S26A_signal_pept_1"/>
</dbReference>
<feature type="active site" evidence="6">
    <location>
        <position position="36"/>
    </location>
</feature>
<dbReference type="PRINTS" id="PR00727">
    <property type="entry name" value="LEADERPTASE"/>
</dbReference>
<dbReference type="CDD" id="cd06530">
    <property type="entry name" value="S26_SPase_I"/>
    <property type="match status" value="1"/>
</dbReference>
<evidence type="ECO:0000256" key="7">
    <source>
        <dbReference type="RuleBase" id="RU362042"/>
    </source>
</evidence>
<keyword evidence="7" id="KW-0472">Membrane</keyword>
<dbReference type="InterPro" id="IPR036286">
    <property type="entry name" value="LexA/Signal_pep-like_sf"/>
</dbReference>
<evidence type="ECO:0000256" key="4">
    <source>
        <dbReference type="ARBA" id="ARBA00013208"/>
    </source>
</evidence>
<feature type="domain" description="Peptidase S26" evidence="8">
    <location>
        <begin position="7"/>
        <end position="159"/>
    </location>
</feature>
<keyword evidence="7" id="KW-0645">Protease</keyword>
<dbReference type="GO" id="GO:0004252">
    <property type="term" value="F:serine-type endopeptidase activity"/>
    <property type="evidence" value="ECO:0007669"/>
    <property type="project" value="InterPro"/>
</dbReference>
<accession>A0AAT9LDR2</accession>
<reference evidence="9" key="2">
    <citation type="journal article" date="2023" name="Biology">
        <title>Prokaryotic Life Associated with Coal-Fire Gas Vents Revealed by Metagenomics.</title>
        <authorList>
            <person name="Kadnikov V.V."/>
            <person name="Mardanov A.V."/>
            <person name="Beletsky A.V."/>
            <person name="Karnachuk O.V."/>
            <person name="Ravin N.V."/>
        </authorList>
    </citation>
    <scope>NUCLEOTIDE SEQUENCE</scope>
    <source>
        <strain evidence="9">Bu02</strain>
    </source>
</reference>
<dbReference type="PANTHER" id="PTHR43390">
    <property type="entry name" value="SIGNAL PEPTIDASE I"/>
    <property type="match status" value="1"/>
</dbReference>
<keyword evidence="7" id="KW-0812">Transmembrane</keyword>
<dbReference type="InterPro" id="IPR019757">
    <property type="entry name" value="Pept_S26A_signal_pept_1_Lys-AS"/>
</dbReference>
<reference evidence="9" key="1">
    <citation type="submission" date="2020-10" db="EMBL/GenBank/DDBJ databases">
        <authorList>
            <person name="Kadnikov V."/>
            <person name="Beletsky A.V."/>
            <person name="Mardanov A.V."/>
            <person name="Karnachuk O.V."/>
            <person name="Ravin N.V."/>
        </authorList>
    </citation>
    <scope>NUCLEOTIDE SEQUENCE</scope>
    <source>
        <strain evidence="9">Bu02</strain>
    </source>
</reference>
<keyword evidence="7" id="KW-1133">Transmembrane helix</keyword>
<evidence type="ECO:0000256" key="2">
    <source>
        <dbReference type="ARBA" id="ARBA00004401"/>
    </source>
</evidence>
<gene>
    <name evidence="9" type="primary">lepB</name>
    <name evidence="9" type="ORF">IMF26_10230</name>
</gene>
<evidence type="ECO:0000313" key="9">
    <source>
        <dbReference type="EMBL" id="QUL98377.1"/>
    </source>
</evidence>
<dbReference type="AlphaFoldDB" id="A0AAT9LDR2"/>
<dbReference type="EMBL" id="CP062796">
    <property type="protein sequence ID" value="QUL98377.1"/>
    <property type="molecule type" value="Genomic_DNA"/>
</dbReference>
<dbReference type="GO" id="GO:0006465">
    <property type="term" value="P:signal peptide processing"/>
    <property type="evidence" value="ECO:0007669"/>
    <property type="project" value="InterPro"/>
</dbReference>
<feature type="active site" evidence="6">
    <location>
        <position position="79"/>
    </location>
</feature>
<dbReference type="PROSITE" id="PS00760">
    <property type="entry name" value="SPASE_I_2"/>
    <property type="match status" value="1"/>
</dbReference>
<sequence>MMDTVKDILEVVVTALIIAILIRSLVVETFLVEGPSMEPTLMSGERLLVSKIAYRFGTPKRGDVVVLRYPLDPSRDYIKRVVAVGGDTVELRLGRLYVNGKLMEEPYVHQPGLYNMSPITVPKGTVFVLGDHRTNSEDSRSFGPVRLELIKGKALLIIWPPKAMGFIK</sequence>
<dbReference type="NCBIfam" id="TIGR02227">
    <property type="entry name" value="sigpep_I_bact"/>
    <property type="match status" value="1"/>
</dbReference>
<comment type="catalytic activity">
    <reaction evidence="1 7">
        <text>Cleavage of hydrophobic, N-terminal signal or leader sequences from secreted and periplasmic proteins.</text>
        <dbReference type="EC" id="3.4.21.89"/>
    </reaction>
</comment>
<dbReference type="InterPro" id="IPR019533">
    <property type="entry name" value="Peptidase_S26"/>
</dbReference>
<dbReference type="GO" id="GO:0005886">
    <property type="term" value="C:plasma membrane"/>
    <property type="evidence" value="ECO:0007669"/>
    <property type="project" value="UniProtKB-SubCell"/>
</dbReference>
<evidence type="ECO:0000259" key="8">
    <source>
        <dbReference type="Pfam" id="PF10502"/>
    </source>
</evidence>
<dbReference type="SUPFAM" id="SSF51306">
    <property type="entry name" value="LexA/Signal peptidase"/>
    <property type="match status" value="1"/>
</dbReference>
<dbReference type="PANTHER" id="PTHR43390:SF1">
    <property type="entry name" value="CHLOROPLAST PROCESSING PEPTIDASE"/>
    <property type="match status" value="1"/>
</dbReference>
<dbReference type="Gene3D" id="2.10.109.10">
    <property type="entry name" value="Umud Fragment, subunit A"/>
    <property type="match status" value="1"/>
</dbReference>
<dbReference type="PROSITE" id="PS00761">
    <property type="entry name" value="SPASE_I_3"/>
    <property type="match status" value="1"/>
</dbReference>
<evidence type="ECO:0000256" key="5">
    <source>
        <dbReference type="ARBA" id="ARBA00022801"/>
    </source>
</evidence>
<protein>
    <recommendedName>
        <fullName evidence="4 7">Signal peptidase I</fullName>
        <ecNumber evidence="4 7">3.4.21.89</ecNumber>
    </recommendedName>
</protein>
<evidence type="ECO:0000256" key="1">
    <source>
        <dbReference type="ARBA" id="ARBA00000677"/>
    </source>
</evidence>
<comment type="subcellular location">
    <subcellularLocation>
        <location evidence="2">Cell membrane</location>
        <topology evidence="2">Single-pass type II membrane protein</topology>
    </subcellularLocation>
    <subcellularLocation>
        <location evidence="7">Membrane</location>
        <topology evidence="7">Single-pass type II membrane protein</topology>
    </subcellularLocation>
</comment>
<dbReference type="KEGG" id="fcz:IMF26_10230"/>
<evidence type="ECO:0000256" key="6">
    <source>
        <dbReference type="PIRSR" id="PIRSR600223-1"/>
    </source>
</evidence>
<feature type="transmembrane region" description="Helical" evidence="7">
    <location>
        <begin position="12"/>
        <end position="32"/>
    </location>
</feature>
<dbReference type="EC" id="3.4.21.89" evidence="4 7"/>
<dbReference type="InterPro" id="IPR019758">
    <property type="entry name" value="Pept_S26A_signal_pept_1_CS"/>
</dbReference>
<proteinExistence type="inferred from homology"/>
<dbReference type="GO" id="GO:0009003">
    <property type="term" value="F:signal peptidase activity"/>
    <property type="evidence" value="ECO:0007669"/>
    <property type="project" value="UniProtKB-EC"/>
</dbReference>
<dbReference type="Pfam" id="PF10502">
    <property type="entry name" value="Peptidase_S26"/>
    <property type="match status" value="1"/>
</dbReference>
<organism evidence="9">
    <name type="scientific">Candidatus Fermentithermobacillus carboniphilus</name>
    <dbReference type="NCBI Taxonomy" id="3085328"/>
    <lineage>
        <taxon>Bacteria</taxon>
        <taxon>Bacillati</taxon>
        <taxon>Bacillota</taxon>
        <taxon>Candidatus Fermentithermobacillia</taxon>
        <taxon>Candidatus Fermentithermobacillales</taxon>
        <taxon>Candidatus Fermentithermobacillaceae</taxon>
        <taxon>Candidatus Fermentithermobacillus</taxon>
    </lineage>
</organism>